<organism evidence="1">
    <name type="scientific">Cacopsylla melanoneura</name>
    <dbReference type="NCBI Taxonomy" id="428564"/>
    <lineage>
        <taxon>Eukaryota</taxon>
        <taxon>Metazoa</taxon>
        <taxon>Ecdysozoa</taxon>
        <taxon>Arthropoda</taxon>
        <taxon>Hexapoda</taxon>
        <taxon>Insecta</taxon>
        <taxon>Pterygota</taxon>
        <taxon>Neoptera</taxon>
        <taxon>Paraneoptera</taxon>
        <taxon>Hemiptera</taxon>
        <taxon>Sternorrhyncha</taxon>
        <taxon>Psylloidea</taxon>
        <taxon>Psyllidae</taxon>
        <taxon>Psyllinae</taxon>
        <taxon>Cacopsylla</taxon>
    </lineage>
</organism>
<name>A0A8D8TA19_9HEMI</name>
<dbReference type="EMBL" id="HBUF01265716">
    <property type="protein sequence ID" value="CAG6684071.1"/>
    <property type="molecule type" value="Transcribed_RNA"/>
</dbReference>
<reference evidence="1" key="1">
    <citation type="submission" date="2021-05" db="EMBL/GenBank/DDBJ databases">
        <authorList>
            <person name="Alioto T."/>
            <person name="Alioto T."/>
            <person name="Gomez Garrido J."/>
        </authorList>
    </citation>
    <scope>NUCLEOTIDE SEQUENCE</scope>
</reference>
<dbReference type="EMBL" id="HBUF01265715">
    <property type="protein sequence ID" value="CAG6684068.1"/>
    <property type="molecule type" value="Transcribed_RNA"/>
</dbReference>
<dbReference type="EMBL" id="HBUF01265714">
    <property type="protein sequence ID" value="CAG6684065.1"/>
    <property type="molecule type" value="Transcribed_RNA"/>
</dbReference>
<dbReference type="AlphaFoldDB" id="A0A8D8TA19"/>
<protein>
    <submittedName>
        <fullName evidence="1">Uncharacterized protein</fullName>
    </submittedName>
</protein>
<sequence>MRCSLTALKFALSSYEDLMVQLLGIFFDRVSFKFRACPSPTMKTDGCLSFFLISGFEIESLSCERGREFSTLFCLSSRPFFRPCISCSSIFILLSKSKNLLIET</sequence>
<accession>A0A8D8TA19</accession>
<evidence type="ECO:0000313" key="1">
    <source>
        <dbReference type="EMBL" id="CAG6684068.1"/>
    </source>
</evidence>
<dbReference type="EMBL" id="HBUF01265717">
    <property type="protein sequence ID" value="CAG6684074.1"/>
    <property type="molecule type" value="Transcribed_RNA"/>
</dbReference>
<proteinExistence type="predicted"/>